<keyword evidence="2" id="KW-1185">Reference proteome</keyword>
<organism evidence="2 3">
    <name type="scientific">Heligmosomoides polygyrus</name>
    <name type="common">Parasitic roundworm</name>
    <dbReference type="NCBI Taxonomy" id="6339"/>
    <lineage>
        <taxon>Eukaryota</taxon>
        <taxon>Metazoa</taxon>
        <taxon>Ecdysozoa</taxon>
        <taxon>Nematoda</taxon>
        <taxon>Chromadorea</taxon>
        <taxon>Rhabditida</taxon>
        <taxon>Rhabditina</taxon>
        <taxon>Rhabditomorpha</taxon>
        <taxon>Strongyloidea</taxon>
        <taxon>Heligmosomidae</taxon>
        <taxon>Heligmosomoides</taxon>
    </lineage>
</organism>
<reference evidence="1 2" key="1">
    <citation type="submission" date="2018-11" db="EMBL/GenBank/DDBJ databases">
        <authorList>
            <consortium name="Pathogen Informatics"/>
        </authorList>
    </citation>
    <scope>NUCLEOTIDE SEQUENCE [LARGE SCALE GENOMIC DNA]</scope>
</reference>
<accession>A0A183GDA7</accession>
<dbReference type="WBParaSite" id="HPBE_0002021501-mRNA-1">
    <property type="protein sequence ID" value="HPBE_0002021501-mRNA-1"/>
    <property type="gene ID" value="HPBE_0002021501"/>
</dbReference>
<dbReference type="AlphaFoldDB" id="A0A183GDA7"/>
<dbReference type="Proteomes" id="UP000050761">
    <property type="component" value="Unassembled WGS sequence"/>
</dbReference>
<evidence type="ECO:0000313" key="1">
    <source>
        <dbReference type="EMBL" id="VDP18817.1"/>
    </source>
</evidence>
<protein>
    <submittedName>
        <fullName evidence="3">Reverse transcriptase domain-containing protein</fullName>
    </submittedName>
</protein>
<evidence type="ECO:0000313" key="3">
    <source>
        <dbReference type="WBParaSite" id="HPBE_0002021501-mRNA-1"/>
    </source>
</evidence>
<sequence length="157" mass="18693">MKPSKATGPDDVAADVWKSKFWHPAEWLAKFFNQVVAEKKVPCWRQFRFGRRRAVRGRELFVTSSNFPAIKAASWLAVARLYHTRLVIDKHREKQKPVHIAFLDLEKAYRVPREVIWYALRHHGVPEEPIEWVRILYSCPKFDFKLQLEPRWRSPSL</sequence>
<proteinExistence type="predicted"/>
<dbReference type="OrthoDB" id="5845191at2759"/>
<dbReference type="EMBL" id="UZAH01031961">
    <property type="protein sequence ID" value="VDP18817.1"/>
    <property type="molecule type" value="Genomic_DNA"/>
</dbReference>
<evidence type="ECO:0000313" key="2">
    <source>
        <dbReference type="Proteomes" id="UP000050761"/>
    </source>
</evidence>
<reference evidence="3" key="2">
    <citation type="submission" date="2019-09" db="UniProtKB">
        <authorList>
            <consortium name="WormBaseParasite"/>
        </authorList>
    </citation>
    <scope>IDENTIFICATION</scope>
</reference>
<accession>A0A3P8AW13</accession>
<dbReference type="PANTHER" id="PTHR19446">
    <property type="entry name" value="REVERSE TRANSCRIPTASES"/>
    <property type="match status" value="1"/>
</dbReference>
<gene>
    <name evidence="1" type="ORF">HPBE_LOCUS20214</name>
</gene>
<name>A0A183GDA7_HELPZ</name>